<keyword evidence="4" id="KW-1185">Reference proteome</keyword>
<dbReference type="EMBL" id="CP109441">
    <property type="protein sequence ID" value="WUV45039.1"/>
    <property type="molecule type" value="Genomic_DNA"/>
</dbReference>
<accession>A0ABZ1YP47</accession>
<reference evidence="3" key="1">
    <citation type="submission" date="2022-10" db="EMBL/GenBank/DDBJ databases">
        <title>The complete genomes of actinobacterial strains from the NBC collection.</title>
        <authorList>
            <person name="Joergensen T.S."/>
            <person name="Alvarez Arevalo M."/>
            <person name="Sterndorff E.B."/>
            <person name="Faurdal D."/>
            <person name="Vuksanovic O."/>
            <person name="Mourched A.-S."/>
            <person name="Charusanti P."/>
            <person name="Shaw S."/>
            <person name="Blin K."/>
            <person name="Weber T."/>
        </authorList>
    </citation>
    <scope>NUCLEOTIDE SEQUENCE</scope>
    <source>
        <strain evidence="3">NBC_01482</strain>
    </source>
</reference>
<evidence type="ECO:0000313" key="4">
    <source>
        <dbReference type="Proteomes" id="UP001432062"/>
    </source>
</evidence>
<protein>
    <submittedName>
        <fullName evidence="3">Transposase</fullName>
    </submittedName>
</protein>
<organism evidence="3 4">
    <name type="scientific">Nocardia vinacea</name>
    <dbReference type="NCBI Taxonomy" id="96468"/>
    <lineage>
        <taxon>Bacteria</taxon>
        <taxon>Bacillati</taxon>
        <taxon>Actinomycetota</taxon>
        <taxon>Actinomycetes</taxon>
        <taxon>Mycobacteriales</taxon>
        <taxon>Nocardiaceae</taxon>
        <taxon>Nocardia</taxon>
    </lineage>
</organism>
<gene>
    <name evidence="3" type="ORF">OG563_38910</name>
</gene>
<sequence>MTASAKGTITEPGRRVAQKAGLNRTILAKGWHQLELALRNAARYTGTQVVKVPAAYTSLRCPRCRSVDPVSRESQAVYRCTSCGHCENADVNAAKNILAAGLAVTVCGDLAVGRSVKQEPPTIEVGIPRH</sequence>
<dbReference type="InterPro" id="IPR010095">
    <property type="entry name" value="Cas12f1-like_TNB"/>
</dbReference>
<dbReference type="Pfam" id="PF07282">
    <property type="entry name" value="Cas12f1-like_TNB"/>
    <property type="match status" value="1"/>
</dbReference>
<evidence type="ECO:0000259" key="2">
    <source>
        <dbReference type="Pfam" id="PF07282"/>
    </source>
</evidence>
<feature type="domain" description="Cas12f1-like TNB" evidence="2">
    <location>
        <begin position="31"/>
        <end position="97"/>
    </location>
</feature>
<name>A0ABZ1YP47_9NOCA</name>
<dbReference type="Proteomes" id="UP001432062">
    <property type="component" value="Chromosome"/>
</dbReference>
<dbReference type="RefSeq" id="WP_329408333.1">
    <property type="nucleotide sequence ID" value="NZ_CP109441.1"/>
</dbReference>
<evidence type="ECO:0000256" key="1">
    <source>
        <dbReference type="ARBA" id="ARBA00023125"/>
    </source>
</evidence>
<evidence type="ECO:0000313" key="3">
    <source>
        <dbReference type="EMBL" id="WUV45039.1"/>
    </source>
</evidence>
<proteinExistence type="predicted"/>
<keyword evidence="1" id="KW-0238">DNA-binding</keyword>